<organism evidence="1">
    <name type="scientific">marine metagenome</name>
    <dbReference type="NCBI Taxonomy" id="408172"/>
    <lineage>
        <taxon>unclassified sequences</taxon>
        <taxon>metagenomes</taxon>
        <taxon>ecological metagenomes</taxon>
    </lineage>
</organism>
<proteinExistence type="predicted"/>
<sequence>MIADWIICYKLKIIDIHSGLEPERPCCQRILSLLSYHQGQWFLGHFFKENKILGTNNMVLVK</sequence>
<name>A0A382B159_9ZZZZ</name>
<protein>
    <submittedName>
        <fullName evidence="1">Uncharacterized protein</fullName>
    </submittedName>
</protein>
<accession>A0A382B159</accession>
<dbReference type="AlphaFoldDB" id="A0A382B159"/>
<evidence type="ECO:0000313" key="1">
    <source>
        <dbReference type="EMBL" id="SVB07458.1"/>
    </source>
</evidence>
<dbReference type="EMBL" id="UINC01027723">
    <property type="protein sequence ID" value="SVB07458.1"/>
    <property type="molecule type" value="Genomic_DNA"/>
</dbReference>
<gene>
    <name evidence="1" type="ORF">METZ01_LOCUS160312</name>
</gene>
<reference evidence="1" key="1">
    <citation type="submission" date="2018-05" db="EMBL/GenBank/DDBJ databases">
        <authorList>
            <person name="Lanie J.A."/>
            <person name="Ng W.-L."/>
            <person name="Kazmierczak K.M."/>
            <person name="Andrzejewski T.M."/>
            <person name="Davidsen T.M."/>
            <person name="Wayne K.J."/>
            <person name="Tettelin H."/>
            <person name="Glass J.I."/>
            <person name="Rusch D."/>
            <person name="Podicherti R."/>
            <person name="Tsui H.-C.T."/>
            <person name="Winkler M.E."/>
        </authorList>
    </citation>
    <scope>NUCLEOTIDE SEQUENCE</scope>
</reference>